<sequence>MRYFFPVIAIAALSACSQSTQPTAGSSSSSSTNATQSNVAEAALSTADSSVMLRGQLVIGHEMRSFQPCGSNQQYWVSLAPEVAKELLLLTREPYQPLYAELEGVLAPVGQAVLSTDFPAQFKVTAANLVSAENPQRCNQSLQPARAIGNEPNWIMKWDNDAITYQRMGTEAQTFPVSEVRSSQDKTTFRFDQPKGELALTRGWCRDGMSDSLYGWQAQAKISDETLEGCVIPSNQPLDTQWYGEYAAQSTESLGFSINVSLYPDHSAITQYDYSDGSASTRELGYWQAKTANQVEVVSTSHQGQRLVAQRVFTRNGDQLSAQQETVNGTTYPLQQGGIVLFKKPE</sequence>
<evidence type="ECO:0000313" key="1">
    <source>
        <dbReference type="EMBL" id="MBM7037578.1"/>
    </source>
</evidence>
<comment type="caution">
    <text evidence="1">The sequence shown here is derived from an EMBL/GenBank/DDBJ whole genome shotgun (WGS) entry which is preliminary data.</text>
</comment>
<dbReference type="Gene3D" id="2.40.50.540">
    <property type="match status" value="1"/>
</dbReference>
<evidence type="ECO:0008006" key="3">
    <source>
        <dbReference type="Google" id="ProtNLM"/>
    </source>
</evidence>
<protein>
    <recommendedName>
        <fullName evidence="3">Lipoprotein</fullName>
    </recommendedName>
</protein>
<dbReference type="RefSeq" id="WP_205159104.1">
    <property type="nucleotide sequence ID" value="NZ_JAFEUM010000006.1"/>
</dbReference>
<keyword evidence="2" id="KW-1185">Reference proteome</keyword>
<proteinExistence type="predicted"/>
<organism evidence="1 2">
    <name type="scientific">Vibrio ulleungensis</name>
    <dbReference type="NCBI Taxonomy" id="2807619"/>
    <lineage>
        <taxon>Bacteria</taxon>
        <taxon>Pseudomonadati</taxon>
        <taxon>Pseudomonadota</taxon>
        <taxon>Gammaproteobacteria</taxon>
        <taxon>Vibrionales</taxon>
        <taxon>Vibrionaceae</taxon>
        <taxon>Vibrio</taxon>
    </lineage>
</organism>
<reference evidence="1 2" key="1">
    <citation type="submission" date="2021-02" db="EMBL/GenBank/DDBJ databases">
        <authorList>
            <person name="Park J.-S."/>
        </authorList>
    </citation>
    <scope>NUCLEOTIDE SEQUENCE [LARGE SCALE GENOMIC DNA]</scope>
    <source>
        <strain evidence="1 2">188UL20-2</strain>
    </source>
</reference>
<dbReference type="InterPro" id="IPR038139">
    <property type="entry name" value="NlpE_C_sf"/>
</dbReference>
<gene>
    <name evidence="1" type="ORF">JQC93_14300</name>
</gene>
<dbReference type="EMBL" id="JAFEUM010000006">
    <property type="protein sequence ID" value="MBM7037578.1"/>
    <property type="molecule type" value="Genomic_DNA"/>
</dbReference>
<name>A0ABS2HJ77_9VIBR</name>
<evidence type="ECO:0000313" key="2">
    <source>
        <dbReference type="Proteomes" id="UP000809621"/>
    </source>
</evidence>
<dbReference type="PROSITE" id="PS51257">
    <property type="entry name" value="PROKAR_LIPOPROTEIN"/>
    <property type="match status" value="1"/>
</dbReference>
<dbReference type="Proteomes" id="UP000809621">
    <property type="component" value="Unassembled WGS sequence"/>
</dbReference>
<accession>A0ABS2HJ77</accession>